<evidence type="ECO:0000256" key="3">
    <source>
        <dbReference type="ARBA" id="ARBA00022500"/>
    </source>
</evidence>
<feature type="domain" description="Methyl-accepting transducer" evidence="11">
    <location>
        <begin position="369"/>
        <end position="619"/>
    </location>
</feature>
<dbReference type="Gene3D" id="1.10.287.950">
    <property type="entry name" value="Methyl-accepting chemotaxis protein"/>
    <property type="match status" value="1"/>
</dbReference>
<dbReference type="SMART" id="SM00283">
    <property type="entry name" value="MA"/>
    <property type="match status" value="1"/>
</dbReference>
<dbReference type="RefSeq" id="WP_413782587.1">
    <property type="nucleotide sequence ID" value="NZ_JAUOZS010000002.1"/>
</dbReference>
<dbReference type="InterPro" id="IPR004089">
    <property type="entry name" value="MCPsignal_dom"/>
</dbReference>
<dbReference type="CDD" id="cd12912">
    <property type="entry name" value="PDC2_MCP_like"/>
    <property type="match status" value="1"/>
</dbReference>
<keyword evidence="4 10" id="KW-0812">Transmembrane</keyword>
<comment type="subcellular location">
    <subcellularLocation>
        <location evidence="1">Cell membrane</location>
        <topology evidence="1">Multi-pass membrane protein</topology>
    </subcellularLocation>
</comment>
<dbReference type="SUPFAM" id="SSF58104">
    <property type="entry name" value="Methyl-accepting chemotaxis protein (MCP) signaling domain"/>
    <property type="match status" value="1"/>
</dbReference>
<dbReference type="PROSITE" id="PS50885">
    <property type="entry name" value="HAMP"/>
    <property type="match status" value="1"/>
</dbReference>
<evidence type="ECO:0000256" key="10">
    <source>
        <dbReference type="SAM" id="Phobius"/>
    </source>
</evidence>
<evidence type="ECO:0000256" key="9">
    <source>
        <dbReference type="PROSITE-ProRule" id="PRU00284"/>
    </source>
</evidence>
<dbReference type="Pfam" id="PF00672">
    <property type="entry name" value="HAMP"/>
    <property type="match status" value="1"/>
</dbReference>
<evidence type="ECO:0000256" key="4">
    <source>
        <dbReference type="ARBA" id="ARBA00022692"/>
    </source>
</evidence>
<dbReference type="CDD" id="cd06225">
    <property type="entry name" value="HAMP"/>
    <property type="match status" value="1"/>
</dbReference>
<dbReference type="Pfam" id="PF00015">
    <property type="entry name" value="MCPsignal"/>
    <property type="match status" value="1"/>
</dbReference>
<evidence type="ECO:0000256" key="2">
    <source>
        <dbReference type="ARBA" id="ARBA00022475"/>
    </source>
</evidence>
<dbReference type="SMART" id="SM00304">
    <property type="entry name" value="HAMP"/>
    <property type="match status" value="1"/>
</dbReference>
<evidence type="ECO:0000256" key="7">
    <source>
        <dbReference type="ARBA" id="ARBA00023224"/>
    </source>
</evidence>
<evidence type="ECO:0000313" key="14">
    <source>
        <dbReference type="Proteomes" id="UP001254848"/>
    </source>
</evidence>
<evidence type="ECO:0000313" key="13">
    <source>
        <dbReference type="EMBL" id="MDT8904026.1"/>
    </source>
</evidence>
<evidence type="ECO:0000256" key="1">
    <source>
        <dbReference type="ARBA" id="ARBA00004651"/>
    </source>
</evidence>
<proteinExistence type="inferred from homology"/>
<dbReference type="PANTHER" id="PTHR32089">
    <property type="entry name" value="METHYL-ACCEPTING CHEMOTAXIS PROTEIN MCPB"/>
    <property type="match status" value="1"/>
</dbReference>
<dbReference type="PANTHER" id="PTHR32089:SF114">
    <property type="entry name" value="METHYL-ACCEPTING CHEMOTAXIS PROTEIN MCPB"/>
    <property type="match status" value="1"/>
</dbReference>
<keyword evidence="5 10" id="KW-1133">Transmembrane helix</keyword>
<accession>A0ABU3P774</accession>
<gene>
    <name evidence="13" type="ORF">Q4T40_22560</name>
</gene>
<keyword evidence="3" id="KW-0145">Chemotaxis</keyword>
<keyword evidence="7 9" id="KW-0807">Transducer</keyword>
<feature type="domain" description="HAMP" evidence="12">
    <location>
        <begin position="298"/>
        <end position="350"/>
    </location>
</feature>
<comment type="caution">
    <text evidence="13">The sequence shown here is derived from an EMBL/GenBank/DDBJ whole genome shotgun (WGS) entry which is preliminary data.</text>
</comment>
<dbReference type="Proteomes" id="UP001254848">
    <property type="component" value="Unassembled WGS sequence"/>
</dbReference>
<evidence type="ECO:0000259" key="12">
    <source>
        <dbReference type="PROSITE" id="PS50885"/>
    </source>
</evidence>
<dbReference type="Gene3D" id="6.10.340.10">
    <property type="match status" value="1"/>
</dbReference>
<dbReference type="PROSITE" id="PS50111">
    <property type="entry name" value="CHEMOTAXIS_TRANSDUC_2"/>
    <property type="match status" value="1"/>
</dbReference>
<evidence type="ECO:0000256" key="6">
    <source>
        <dbReference type="ARBA" id="ARBA00023136"/>
    </source>
</evidence>
<name>A0ABU3P774_9FIRM</name>
<protein>
    <submittedName>
        <fullName evidence="13">Methyl-accepting chemotaxis protein</fullName>
    </submittedName>
</protein>
<dbReference type="CDD" id="cd12914">
    <property type="entry name" value="PDC1_DGC_like"/>
    <property type="match status" value="1"/>
</dbReference>
<dbReference type="Gene3D" id="3.30.450.20">
    <property type="entry name" value="PAS domain"/>
    <property type="match status" value="2"/>
</dbReference>
<dbReference type="EMBL" id="JAUOZS010000002">
    <property type="protein sequence ID" value="MDT8904026.1"/>
    <property type="molecule type" value="Genomic_DNA"/>
</dbReference>
<dbReference type="InterPro" id="IPR033479">
    <property type="entry name" value="dCache_1"/>
</dbReference>
<evidence type="ECO:0000256" key="8">
    <source>
        <dbReference type="ARBA" id="ARBA00029447"/>
    </source>
</evidence>
<dbReference type="CDD" id="cd11386">
    <property type="entry name" value="MCP_signal"/>
    <property type="match status" value="1"/>
</dbReference>
<keyword evidence="2" id="KW-1003">Cell membrane</keyword>
<evidence type="ECO:0000256" key="5">
    <source>
        <dbReference type="ARBA" id="ARBA00022989"/>
    </source>
</evidence>
<dbReference type="Pfam" id="PF02743">
    <property type="entry name" value="dCache_1"/>
    <property type="match status" value="1"/>
</dbReference>
<organism evidence="13 14">
    <name type="scientific">Anaeroselena agilis</name>
    <dbReference type="NCBI Taxonomy" id="3063788"/>
    <lineage>
        <taxon>Bacteria</taxon>
        <taxon>Bacillati</taxon>
        <taxon>Bacillota</taxon>
        <taxon>Negativicutes</taxon>
        <taxon>Acetonemataceae</taxon>
        <taxon>Anaeroselena</taxon>
    </lineage>
</organism>
<keyword evidence="6 10" id="KW-0472">Membrane</keyword>
<sequence>MSIKNKFLTVMIVALLAVTLMVSGLQLYSIYSAVESDALAAMEGQSAILGHEVNTWFMTFWQAGQILAKQPQMFTSDFQAVQQQLKLTQSNMPGILAINVTDRAGKIINGYPFDPKIIGTSLADRPHWKAAMSNNLITVSDVIVSRTTGKQTVAIAYPLLNNQLETIGVMTLSLDLTFLQFLLNDLKSGYSGLAAIMTDKGRFIAHSVDQLVKDGKSAPPEIIERFQDSSGKAHPYTSSLGQPSYISIHQSTGPNWFVATSLPKNELMKGFYGGIKNSAILLLAALVLITLAVWWLIGRLFRPIALVTGEVAKLGAGDLTLSVDYRSKDELGRLAAAVNDTVRNLRSIVATVQGNAEALSASSQQLAATTDEAGRAVGQVARTAGEIAKGADETGHAVAGAAERTAELNDLAATVADEMQTLTGNARAISDAAGKGQAAIDEATAVIRGIADTTAANTRLAGELNTKSQQVREIVEMINTIAGQTNLLALNAAIEAARAGEHGRGFAVVAEEVRKLAEQSGQAAEQISAIIGDMLGDIDGVVRAFGGTSTAVAGGVETINRANASFSEITATVEITAAKVAEAVDMADRQARAAASIKDAVQNIAAVAEESAAATETTAASAEQVNASIEEIAASAQALSQVADELQRSVMRFKL</sequence>
<dbReference type="InterPro" id="IPR003660">
    <property type="entry name" value="HAMP_dom"/>
</dbReference>
<comment type="similarity">
    <text evidence="8">Belongs to the methyl-accepting chemotaxis (MCP) protein family.</text>
</comment>
<evidence type="ECO:0000259" key="11">
    <source>
        <dbReference type="PROSITE" id="PS50111"/>
    </source>
</evidence>
<dbReference type="SUPFAM" id="SSF103190">
    <property type="entry name" value="Sensory domain-like"/>
    <property type="match status" value="1"/>
</dbReference>
<dbReference type="InterPro" id="IPR029151">
    <property type="entry name" value="Sensor-like_sf"/>
</dbReference>
<reference evidence="13 14" key="1">
    <citation type="submission" date="2023-07" db="EMBL/GenBank/DDBJ databases">
        <title>The novel representative of Negativicutes class, Anaeroselena agilis gen. nov. sp. nov.</title>
        <authorList>
            <person name="Prokofeva M.I."/>
            <person name="Elcheninov A.G."/>
            <person name="Klyukina A."/>
            <person name="Kublanov I.V."/>
            <person name="Frolov E.N."/>
            <person name="Podosokorskaya O.A."/>
        </authorList>
    </citation>
    <scope>NUCLEOTIDE SEQUENCE [LARGE SCALE GENOMIC DNA]</scope>
    <source>
        <strain evidence="13 14">4137-cl</strain>
    </source>
</reference>
<feature type="transmembrane region" description="Helical" evidence="10">
    <location>
        <begin position="279"/>
        <end position="297"/>
    </location>
</feature>
<keyword evidence="14" id="KW-1185">Reference proteome</keyword>